<protein>
    <submittedName>
        <fullName evidence="1">Uncharacterized protein</fullName>
    </submittedName>
</protein>
<sequence length="196" mass="22554">MTMALYSRPSVCICFPGTEIPQWFNYISTGSSINIQLPSSWFNPDFVGFIICVVVEFRNYLDKGHGLVIHYDCKLSGKNDMPVLYRDTLKGWYYGIGPHYIDSNHIFLGYDSNMLSSIINKWDFPSYNELDIQFCVEDLDNKRIDCCKVLKCGVSSVYSPETRKPLKAAIWEKLPCEKLDDEEDKLPHKKQNVASL</sequence>
<comment type="caution">
    <text evidence="1">The sequence shown here is derived from an EMBL/GenBank/DDBJ whole genome shotgun (WGS) entry which is preliminary data.</text>
</comment>
<evidence type="ECO:0000313" key="2">
    <source>
        <dbReference type="Proteomes" id="UP001163603"/>
    </source>
</evidence>
<organism evidence="1 2">
    <name type="scientific">Pistacia integerrima</name>
    <dbReference type="NCBI Taxonomy" id="434235"/>
    <lineage>
        <taxon>Eukaryota</taxon>
        <taxon>Viridiplantae</taxon>
        <taxon>Streptophyta</taxon>
        <taxon>Embryophyta</taxon>
        <taxon>Tracheophyta</taxon>
        <taxon>Spermatophyta</taxon>
        <taxon>Magnoliopsida</taxon>
        <taxon>eudicotyledons</taxon>
        <taxon>Gunneridae</taxon>
        <taxon>Pentapetalae</taxon>
        <taxon>rosids</taxon>
        <taxon>malvids</taxon>
        <taxon>Sapindales</taxon>
        <taxon>Anacardiaceae</taxon>
        <taxon>Pistacia</taxon>
    </lineage>
</organism>
<name>A0ACC0YF66_9ROSI</name>
<dbReference type="EMBL" id="CM047742">
    <property type="protein sequence ID" value="KAJ0035765.1"/>
    <property type="molecule type" value="Genomic_DNA"/>
</dbReference>
<gene>
    <name evidence="1" type="ORF">Pint_26299</name>
</gene>
<keyword evidence="2" id="KW-1185">Reference proteome</keyword>
<evidence type="ECO:0000313" key="1">
    <source>
        <dbReference type="EMBL" id="KAJ0035765.1"/>
    </source>
</evidence>
<accession>A0ACC0YF66</accession>
<dbReference type="Proteomes" id="UP001163603">
    <property type="component" value="Chromosome 7"/>
</dbReference>
<proteinExistence type="predicted"/>
<reference evidence="2" key="1">
    <citation type="journal article" date="2023" name="G3 (Bethesda)">
        <title>Genome assembly and association tests identify interacting loci associated with vigor, precocity, and sex in interspecific pistachio rootstocks.</title>
        <authorList>
            <person name="Palmer W."/>
            <person name="Jacygrad E."/>
            <person name="Sagayaradj S."/>
            <person name="Cavanaugh K."/>
            <person name="Han R."/>
            <person name="Bertier L."/>
            <person name="Beede B."/>
            <person name="Kafkas S."/>
            <person name="Golino D."/>
            <person name="Preece J."/>
            <person name="Michelmore R."/>
        </authorList>
    </citation>
    <scope>NUCLEOTIDE SEQUENCE [LARGE SCALE GENOMIC DNA]</scope>
</reference>